<dbReference type="InParanoid" id="A0A194RCH9"/>
<gene>
    <name evidence="1" type="ORF">RR48_10795</name>
</gene>
<dbReference type="Proteomes" id="UP000053240">
    <property type="component" value="Unassembled WGS sequence"/>
</dbReference>
<reference evidence="1 2" key="1">
    <citation type="journal article" date="2015" name="Nat. Commun.">
        <title>Outbred genome sequencing and CRISPR/Cas9 gene editing in butterflies.</title>
        <authorList>
            <person name="Li X."/>
            <person name="Fan D."/>
            <person name="Zhang W."/>
            <person name="Liu G."/>
            <person name="Zhang L."/>
            <person name="Zhao L."/>
            <person name="Fang X."/>
            <person name="Chen L."/>
            <person name="Dong Y."/>
            <person name="Chen Y."/>
            <person name="Ding Y."/>
            <person name="Zhao R."/>
            <person name="Feng M."/>
            <person name="Zhu Y."/>
            <person name="Feng Y."/>
            <person name="Jiang X."/>
            <person name="Zhu D."/>
            <person name="Xiang H."/>
            <person name="Feng X."/>
            <person name="Li S."/>
            <person name="Wang J."/>
            <person name="Zhang G."/>
            <person name="Kronforst M.R."/>
            <person name="Wang W."/>
        </authorList>
    </citation>
    <scope>NUCLEOTIDE SEQUENCE [LARGE SCALE GENOMIC DNA]</scope>
    <source>
        <strain evidence="1">Ya'a_city_454_Pm</strain>
        <tissue evidence="1">Whole body</tissue>
    </source>
</reference>
<evidence type="ECO:0000313" key="1">
    <source>
        <dbReference type="EMBL" id="KPJ13611.1"/>
    </source>
</evidence>
<protein>
    <submittedName>
        <fullName evidence="1">Exostosin-3</fullName>
    </submittedName>
</protein>
<sequence>MTGLTLLYQLVMGYTPLLSTQFRADSVLFKTRIPHDKQKCFKFI</sequence>
<proteinExistence type="predicted"/>
<keyword evidence="2" id="KW-1185">Reference proteome</keyword>
<name>A0A194RCH9_PAPMA</name>
<organism evidence="1 2">
    <name type="scientific">Papilio machaon</name>
    <name type="common">Old World swallowtail butterfly</name>
    <dbReference type="NCBI Taxonomy" id="76193"/>
    <lineage>
        <taxon>Eukaryota</taxon>
        <taxon>Metazoa</taxon>
        <taxon>Ecdysozoa</taxon>
        <taxon>Arthropoda</taxon>
        <taxon>Hexapoda</taxon>
        <taxon>Insecta</taxon>
        <taxon>Pterygota</taxon>
        <taxon>Neoptera</taxon>
        <taxon>Endopterygota</taxon>
        <taxon>Lepidoptera</taxon>
        <taxon>Glossata</taxon>
        <taxon>Ditrysia</taxon>
        <taxon>Papilionoidea</taxon>
        <taxon>Papilionidae</taxon>
        <taxon>Papilioninae</taxon>
        <taxon>Papilio</taxon>
    </lineage>
</organism>
<dbReference type="STRING" id="76193.A0A194RCH9"/>
<dbReference type="AlphaFoldDB" id="A0A194RCH9"/>
<evidence type="ECO:0000313" key="2">
    <source>
        <dbReference type="Proteomes" id="UP000053240"/>
    </source>
</evidence>
<accession>A0A194RCH9</accession>
<dbReference type="EMBL" id="KQ460615">
    <property type="protein sequence ID" value="KPJ13611.1"/>
    <property type="molecule type" value="Genomic_DNA"/>
</dbReference>